<sequence>MFMRCLIFKSQLIRRVAVPPFLRTLWSSISPLVSLPLEIVIFFGKRPTDTFLSLDDSIPPGIDDGTYDSEGDILFLERLLNDDLTPYLPPIPHPICLINDAEKIKSSIDDPPDLELKDLPSHFEYVFLEGTSKLPIIIAKDLKREEKEQL</sequence>
<proteinExistence type="predicted"/>
<dbReference type="Proteomes" id="UP001151760">
    <property type="component" value="Unassembled WGS sequence"/>
</dbReference>
<gene>
    <name evidence="1" type="ORF">Tco_1003303</name>
</gene>
<reference evidence="1" key="2">
    <citation type="submission" date="2022-01" db="EMBL/GenBank/DDBJ databases">
        <authorList>
            <person name="Yamashiro T."/>
            <person name="Shiraishi A."/>
            <person name="Satake H."/>
            <person name="Nakayama K."/>
        </authorList>
    </citation>
    <scope>NUCLEOTIDE SEQUENCE</scope>
</reference>
<evidence type="ECO:0008006" key="3">
    <source>
        <dbReference type="Google" id="ProtNLM"/>
    </source>
</evidence>
<name>A0ABQ5F8W5_9ASTR</name>
<evidence type="ECO:0000313" key="1">
    <source>
        <dbReference type="EMBL" id="GJT59770.1"/>
    </source>
</evidence>
<organism evidence="1 2">
    <name type="scientific">Tanacetum coccineum</name>
    <dbReference type="NCBI Taxonomy" id="301880"/>
    <lineage>
        <taxon>Eukaryota</taxon>
        <taxon>Viridiplantae</taxon>
        <taxon>Streptophyta</taxon>
        <taxon>Embryophyta</taxon>
        <taxon>Tracheophyta</taxon>
        <taxon>Spermatophyta</taxon>
        <taxon>Magnoliopsida</taxon>
        <taxon>eudicotyledons</taxon>
        <taxon>Gunneridae</taxon>
        <taxon>Pentapetalae</taxon>
        <taxon>asterids</taxon>
        <taxon>campanulids</taxon>
        <taxon>Asterales</taxon>
        <taxon>Asteraceae</taxon>
        <taxon>Asteroideae</taxon>
        <taxon>Anthemideae</taxon>
        <taxon>Anthemidinae</taxon>
        <taxon>Tanacetum</taxon>
    </lineage>
</organism>
<dbReference type="EMBL" id="BQNB010017138">
    <property type="protein sequence ID" value="GJT59770.1"/>
    <property type="molecule type" value="Genomic_DNA"/>
</dbReference>
<reference evidence="1" key="1">
    <citation type="journal article" date="2022" name="Int. J. Mol. Sci.">
        <title>Draft Genome of Tanacetum Coccineum: Genomic Comparison of Closely Related Tanacetum-Family Plants.</title>
        <authorList>
            <person name="Yamashiro T."/>
            <person name="Shiraishi A."/>
            <person name="Nakayama K."/>
            <person name="Satake H."/>
        </authorList>
    </citation>
    <scope>NUCLEOTIDE SEQUENCE</scope>
</reference>
<keyword evidence="2" id="KW-1185">Reference proteome</keyword>
<accession>A0ABQ5F8W5</accession>
<protein>
    <recommendedName>
        <fullName evidence="3">Reverse transcriptase domain-containing protein</fullName>
    </recommendedName>
</protein>
<evidence type="ECO:0000313" key="2">
    <source>
        <dbReference type="Proteomes" id="UP001151760"/>
    </source>
</evidence>
<comment type="caution">
    <text evidence="1">The sequence shown here is derived from an EMBL/GenBank/DDBJ whole genome shotgun (WGS) entry which is preliminary data.</text>
</comment>